<evidence type="ECO:0000256" key="5">
    <source>
        <dbReference type="SAM" id="Phobius"/>
    </source>
</evidence>
<keyword evidence="7" id="KW-1185">Reference proteome</keyword>
<keyword evidence="2 5" id="KW-0812">Transmembrane</keyword>
<evidence type="ECO:0000313" key="6">
    <source>
        <dbReference type="EMBL" id="GAA2176534.1"/>
    </source>
</evidence>
<evidence type="ECO:0008006" key="8">
    <source>
        <dbReference type="Google" id="ProtNLM"/>
    </source>
</evidence>
<dbReference type="Proteomes" id="UP001501599">
    <property type="component" value="Unassembled WGS sequence"/>
</dbReference>
<evidence type="ECO:0000256" key="1">
    <source>
        <dbReference type="ARBA" id="ARBA00004141"/>
    </source>
</evidence>
<evidence type="ECO:0000313" key="7">
    <source>
        <dbReference type="Proteomes" id="UP001501599"/>
    </source>
</evidence>
<evidence type="ECO:0000256" key="4">
    <source>
        <dbReference type="ARBA" id="ARBA00023136"/>
    </source>
</evidence>
<organism evidence="6 7">
    <name type="scientific">Agrococcus versicolor</name>
    <dbReference type="NCBI Taxonomy" id="501482"/>
    <lineage>
        <taxon>Bacteria</taxon>
        <taxon>Bacillati</taxon>
        <taxon>Actinomycetota</taxon>
        <taxon>Actinomycetes</taxon>
        <taxon>Micrococcales</taxon>
        <taxon>Microbacteriaceae</taxon>
        <taxon>Agrococcus</taxon>
    </lineage>
</organism>
<evidence type="ECO:0000256" key="2">
    <source>
        <dbReference type="ARBA" id="ARBA00022692"/>
    </source>
</evidence>
<accession>A0ABP5MU04</accession>
<protein>
    <recommendedName>
        <fullName evidence="8">DoxX family protein</fullName>
    </recommendedName>
</protein>
<keyword evidence="4 5" id="KW-0472">Membrane</keyword>
<feature type="transmembrane region" description="Helical" evidence="5">
    <location>
        <begin position="99"/>
        <end position="120"/>
    </location>
</feature>
<reference evidence="7" key="1">
    <citation type="journal article" date="2019" name="Int. J. Syst. Evol. Microbiol.">
        <title>The Global Catalogue of Microorganisms (GCM) 10K type strain sequencing project: providing services to taxonomists for standard genome sequencing and annotation.</title>
        <authorList>
            <consortium name="The Broad Institute Genomics Platform"/>
            <consortium name="The Broad Institute Genome Sequencing Center for Infectious Disease"/>
            <person name="Wu L."/>
            <person name="Ma J."/>
        </authorList>
    </citation>
    <scope>NUCLEOTIDE SEQUENCE [LARGE SCALE GENOMIC DNA]</scope>
    <source>
        <strain evidence="7">JCM 16026</strain>
    </source>
</reference>
<dbReference type="InterPro" id="IPR032808">
    <property type="entry name" value="DoxX"/>
</dbReference>
<comment type="caution">
    <text evidence="6">The sequence shown here is derived from an EMBL/GenBank/DDBJ whole genome shotgun (WGS) entry which is preliminary data.</text>
</comment>
<feature type="transmembrane region" description="Helical" evidence="5">
    <location>
        <begin position="73"/>
        <end position="93"/>
    </location>
</feature>
<sequence length="121" mass="11982">MLVALWILVALLALAFGAAGVMKLVRPRAALVDGGMPWAADVAPGAIKAIAALEVVGALGLVLPLLTGVAPLLSPVAAVALAAIMVGAVVVHVRRRESAVPAAVLAGLSIVAAVLGFVVLR</sequence>
<dbReference type="EMBL" id="BAAAQT010000008">
    <property type="protein sequence ID" value="GAA2176534.1"/>
    <property type="molecule type" value="Genomic_DNA"/>
</dbReference>
<dbReference type="RefSeq" id="WP_344344966.1">
    <property type="nucleotide sequence ID" value="NZ_BAAAQT010000008.1"/>
</dbReference>
<comment type="subcellular location">
    <subcellularLocation>
        <location evidence="1">Membrane</location>
        <topology evidence="1">Multi-pass membrane protein</topology>
    </subcellularLocation>
</comment>
<gene>
    <name evidence="6" type="ORF">GCM10009846_30710</name>
</gene>
<evidence type="ECO:0000256" key="3">
    <source>
        <dbReference type="ARBA" id="ARBA00022989"/>
    </source>
</evidence>
<dbReference type="Pfam" id="PF13564">
    <property type="entry name" value="DoxX_2"/>
    <property type="match status" value="1"/>
</dbReference>
<proteinExistence type="predicted"/>
<keyword evidence="3 5" id="KW-1133">Transmembrane helix</keyword>
<name>A0ABP5MU04_9MICO</name>